<feature type="coiled-coil region" evidence="1">
    <location>
        <begin position="1430"/>
        <end position="1485"/>
    </location>
</feature>
<feature type="compositionally biased region" description="Basic and acidic residues" evidence="2">
    <location>
        <begin position="699"/>
        <end position="708"/>
    </location>
</feature>
<feature type="compositionally biased region" description="Low complexity" evidence="2">
    <location>
        <begin position="60"/>
        <end position="75"/>
    </location>
</feature>
<feature type="region of interest" description="Disordered" evidence="2">
    <location>
        <begin position="224"/>
        <end position="252"/>
    </location>
</feature>
<feature type="compositionally biased region" description="Low complexity" evidence="2">
    <location>
        <begin position="742"/>
        <end position="769"/>
    </location>
</feature>
<feature type="compositionally biased region" description="Acidic residues" evidence="2">
    <location>
        <begin position="193"/>
        <end position="206"/>
    </location>
</feature>
<protein>
    <submittedName>
        <fullName evidence="3">Uncharacterized protein</fullName>
    </submittedName>
</protein>
<dbReference type="EMBL" id="LDAU01000044">
    <property type="protein sequence ID" value="KRX09673.1"/>
    <property type="molecule type" value="Genomic_DNA"/>
</dbReference>
<evidence type="ECO:0000256" key="2">
    <source>
        <dbReference type="SAM" id="MobiDB-lite"/>
    </source>
</evidence>
<dbReference type="Proteomes" id="UP000054937">
    <property type="component" value="Unassembled WGS sequence"/>
</dbReference>
<feature type="region of interest" description="Disordered" evidence="2">
    <location>
        <begin position="193"/>
        <end position="212"/>
    </location>
</feature>
<keyword evidence="4" id="KW-1185">Reference proteome</keyword>
<feature type="region of interest" description="Disordered" evidence="2">
    <location>
        <begin position="1"/>
        <end position="104"/>
    </location>
</feature>
<sequence length="1675" mass="196799">MDKKNTSKSPTPNKAKKSNLSTLNVSKSNLSLNQSSTIGTKKTSLTNLNASQLSKKVVKKSPNSTSKTKTTVKKVASQKIKTPVKKSEKNIEKNEKSEKKNAGMILDQNILQSSQIQQQQEPDFISEQIEAYNNQQYQTENKNQNQDINQNEQKQNMENNFQGKNKEEKFVEAIQNDILQYRNQKNDLFFSENEDQEKEQENQQESENDKQEQNIQYENQNQNQNQDIEQNQDQSQSKNLNQNQNQKQQKCLSQQSFGYHYDQQDNGNQLENQVNFQSQQVNQIHSDSIDNYFTNLEKKQKSVQVDDREQFQEFESSENQQEKEIQTVKKQSVLVDQNNSQVNDYQENEINQKNQQNLNQFNQKQKDNFNKQIHNLEIIQSIQDSSQFYKSDSKKNNDSNLNDSNLEKVERDQENQKNNSDLYQNQDNTRQATQRSEFNMQKFQSQIKQSSKMDAYSQNLSQYESGKKQNISQSGSIKSLDFQSQQIFKSNDDNEAATSQQQSEFPEKKQKKSVKSGISPIPKLSKLSTSTSFNGQTNLNKQKKVQTKINNEKNQQQQKLSTNSILKDTKKSKTPVKQSEKLQGLATSSSQKVLKSKKKVIMTSKKQNKSIKNDGNISEKELEFFNIQESIQQQQNSIFGEIEGNNSSTIKASSMKHSKSAHDILNILQQQQFQLDQQSNMSFQDQSIDQLQSKKISENLKGKSLADKKTRKSQKSKEGNKIAQSTQLDKLVKSQKLNYKRQQTSSSSSNNVNNNMIQSQSPSQQQQQQNLKSKVQEMKQSKKPFSNLSHTWQKNEKYLFSNQTKKQLIDNAPPPSQGTGFVQIKSNRDNNNYKIQYLQQQQNQQQQHLNQQQIQQLYQQYQQNFDQIPMFESLIGQQNQMQQKQNQNDESYLQINQYCVKQNHERQVISNVCLHQECEFESRLMCNLCELEEHHVHCDQSVNIQQILNSDNFKQVTNWPVSKKMQEISGFQDLNEAENHEDQIKDVFQIFRKSLNKQLDGLEKKVLKEYNKRDLKIQNFQEEFDDLMAKTFDLQPLKEVLNKFRENQLSYKETSEKAHLFATSVQRKKQEIQIEKMIEKISEETVEIPKKRQIVNTLQLKLCEKIKLMVEKFDQIQTKYLFQNNSLCFNCSFMQKQSVKIYEDQIVFQIQNLKLQNQRFPYQIAYSDIFYKSQKVHLKLNVKSRNFGRRHIYIGILPDGQQKDIVKNIENVLQINQSSLICISCGGDAQKCYNQFVQYSGKKTFYEIYDETNKIFLKQAQSANQNIKKQEIQFLEQNKGSIVGKNSNQKQNKLDQNLIKQQEGQVLQNFDQNMKSKTNNLNIIVNNNYDENQYEDKYQQNQQSKNQQYLDSNNNQDQLINNLANSPNFKFKNSLRKIQEMSSFNEKSSRESQEFLNTLENQDNNENPIFFSPLKKTRKENDFMSNQTIKQQYENDINHLQQNINQNFQADQLSFSQNNLNLNDQQNQKLQVDEQQQQNQKIIENDQILLNQYNSDQKSENDIKRDKKQQKIINIQQLQIQDTYQQSQKSEQTNNNTNKNEDNNEANNSYDNNYSNSYKNNRENQDDYEYNYKTGNNFNNFNKDSQNNNDNINIYQQQYDNIYNNEDEDENYIGQGILLNIEIQPDQNLLEIRNEQYKSKVFNTWQFYNFENWRLVFIAEDDAAPIFNIESLIVV</sequence>
<feature type="compositionally biased region" description="Low complexity" evidence="2">
    <location>
        <begin position="1523"/>
        <end position="1538"/>
    </location>
</feature>
<feature type="compositionally biased region" description="Polar residues" evidence="2">
    <location>
        <begin position="526"/>
        <end position="540"/>
    </location>
</feature>
<reference evidence="3 4" key="1">
    <citation type="journal article" date="2015" name="Sci. Rep.">
        <title>Genome of the facultative scuticociliatosis pathogen Pseudocohnilembus persalinus provides insight into its virulence through horizontal gene transfer.</title>
        <authorList>
            <person name="Xiong J."/>
            <person name="Wang G."/>
            <person name="Cheng J."/>
            <person name="Tian M."/>
            <person name="Pan X."/>
            <person name="Warren A."/>
            <person name="Jiang C."/>
            <person name="Yuan D."/>
            <person name="Miao W."/>
        </authorList>
    </citation>
    <scope>NUCLEOTIDE SEQUENCE [LARGE SCALE GENOMIC DNA]</scope>
    <source>
        <strain evidence="3">36N120E</strain>
    </source>
</reference>
<feature type="compositionally biased region" description="Low complexity" evidence="2">
    <location>
        <begin position="547"/>
        <end position="559"/>
    </location>
</feature>
<gene>
    <name evidence="3" type="ORF">PPERSA_02545</name>
</gene>
<evidence type="ECO:0000313" key="4">
    <source>
        <dbReference type="Proteomes" id="UP000054937"/>
    </source>
</evidence>
<feature type="compositionally biased region" description="Basic and acidic residues" evidence="2">
    <location>
        <begin position="85"/>
        <end position="101"/>
    </location>
</feature>
<evidence type="ECO:0000256" key="1">
    <source>
        <dbReference type="SAM" id="Coils"/>
    </source>
</evidence>
<accession>A0A0V0R5D1</accession>
<name>A0A0V0R5D1_PSEPJ</name>
<feature type="compositionally biased region" description="Polar residues" evidence="2">
    <location>
        <begin position="7"/>
        <end position="53"/>
    </location>
</feature>
<feature type="compositionally biased region" description="Polar residues" evidence="2">
    <location>
        <begin position="416"/>
        <end position="431"/>
    </location>
</feature>
<feature type="compositionally biased region" description="Low complexity" evidence="2">
    <location>
        <begin position="1545"/>
        <end position="1559"/>
    </location>
</feature>
<feature type="region of interest" description="Disordered" evidence="2">
    <location>
        <begin position="491"/>
        <end position="590"/>
    </location>
</feature>
<dbReference type="InParanoid" id="A0A0V0R5D1"/>
<organism evidence="3 4">
    <name type="scientific">Pseudocohnilembus persalinus</name>
    <name type="common">Ciliate</name>
    <dbReference type="NCBI Taxonomy" id="266149"/>
    <lineage>
        <taxon>Eukaryota</taxon>
        <taxon>Sar</taxon>
        <taxon>Alveolata</taxon>
        <taxon>Ciliophora</taxon>
        <taxon>Intramacronucleata</taxon>
        <taxon>Oligohymenophorea</taxon>
        <taxon>Scuticociliatia</taxon>
        <taxon>Philasterida</taxon>
        <taxon>Pseudocohnilembidae</taxon>
        <taxon>Pseudocohnilembus</taxon>
    </lineage>
</organism>
<comment type="caution">
    <text evidence="3">The sequence shown here is derived from an EMBL/GenBank/DDBJ whole genome shotgun (WGS) entry which is preliminary data.</text>
</comment>
<feature type="region of interest" description="Disordered" evidence="2">
    <location>
        <begin position="699"/>
        <end position="787"/>
    </location>
</feature>
<evidence type="ECO:0000313" key="3">
    <source>
        <dbReference type="EMBL" id="KRX09673.1"/>
    </source>
</evidence>
<dbReference type="OMA" id="YENDINH"/>
<feature type="region of interest" description="Disordered" evidence="2">
    <location>
        <begin position="1523"/>
        <end position="1569"/>
    </location>
</feature>
<feature type="region of interest" description="Disordered" evidence="2">
    <location>
        <begin position="389"/>
        <end position="431"/>
    </location>
</feature>
<keyword evidence="1" id="KW-0175">Coiled coil</keyword>
<proteinExistence type="predicted"/>
<feature type="compositionally biased region" description="Basic and acidic residues" evidence="2">
    <location>
        <begin position="405"/>
        <end position="415"/>
    </location>
</feature>